<dbReference type="Proteomes" id="UP001330812">
    <property type="component" value="Chromosome"/>
</dbReference>
<keyword evidence="3" id="KW-1185">Reference proteome</keyword>
<evidence type="ECO:0000313" key="3">
    <source>
        <dbReference type="Proteomes" id="UP001330812"/>
    </source>
</evidence>
<dbReference type="InterPro" id="IPR044855">
    <property type="entry name" value="CoA-Trfase_III_dom3_sf"/>
</dbReference>
<dbReference type="InterPro" id="IPR050483">
    <property type="entry name" value="CoA-transferase_III_domain"/>
</dbReference>
<reference evidence="2 3" key="1">
    <citation type="journal article" date="2015" name="Int. J. Syst. Evol. Microbiol.">
        <title>Amycolatopsis rhabdoformis sp. nov., an actinomycete isolated from a tropical forest soil.</title>
        <authorList>
            <person name="Souza W.R."/>
            <person name="Silva R.E."/>
            <person name="Goodfellow M."/>
            <person name="Busarakam K."/>
            <person name="Figueiro F.S."/>
            <person name="Ferreira D."/>
            <person name="Rodrigues-Filho E."/>
            <person name="Moraes L.A.B."/>
            <person name="Zucchi T.D."/>
        </authorList>
    </citation>
    <scope>NUCLEOTIDE SEQUENCE [LARGE SCALE GENOMIC DNA]</scope>
    <source>
        <strain evidence="2 3">NCIMB 14900</strain>
    </source>
</reference>
<organism evidence="2 3">
    <name type="scientific">Amycolatopsis rhabdoformis</name>
    <dbReference type="NCBI Taxonomy" id="1448059"/>
    <lineage>
        <taxon>Bacteria</taxon>
        <taxon>Bacillati</taxon>
        <taxon>Actinomycetota</taxon>
        <taxon>Actinomycetes</taxon>
        <taxon>Pseudonocardiales</taxon>
        <taxon>Pseudonocardiaceae</taxon>
        <taxon>Amycolatopsis</taxon>
    </lineage>
</organism>
<keyword evidence="1 2" id="KW-0808">Transferase</keyword>
<dbReference type="PANTHER" id="PTHR48207:SF3">
    <property type="entry name" value="SUCCINATE--HYDROXYMETHYLGLUTARATE COA-TRANSFERASE"/>
    <property type="match status" value="1"/>
</dbReference>
<evidence type="ECO:0000313" key="2">
    <source>
        <dbReference type="EMBL" id="WSE26799.1"/>
    </source>
</evidence>
<dbReference type="Pfam" id="PF02515">
    <property type="entry name" value="CoA_transf_3"/>
    <property type="match status" value="1"/>
</dbReference>
<evidence type="ECO:0000256" key="1">
    <source>
        <dbReference type="ARBA" id="ARBA00022679"/>
    </source>
</evidence>
<dbReference type="Gene3D" id="3.30.1540.10">
    <property type="entry name" value="formyl-coa transferase, domain 3"/>
    <property type="match status" value="1"/>
</dbReference>
<dbReference type="PANTHER" id="PTHR48207">
    <property type="entry name" value="SUCCINATE--HYDROXYMETHYLGLUTARATE COA-TRANSFERASE"/>
    <property type="match status" value="1"/>
</dbReference>
<dbReference type="SUPFAM" id="SSF89796">
    <property type="entry name" value="CoA-transferase family III (CaiB/BaiF)"/>
    <property type="match status" value="1"/>
</dbReference>
<dbReference type="EMBL" id="CP142149">
    <property type="protein sequence ID" value="WSE26799.1"/>
    <property type="molecule type" value="Genomic_DNA"/>
</dbReference>
<dbReference type="GO" id="GO:0016740">
    <property type="term" value="F:transferase activity"/>
    <property type="evidence" value="ECO:0007669"/>
    <property type="project" value="UniProtKB-KW"/>
</dbReference>
<accession>A0ABZ1HY65</accession>
<protein>
    <submittedName>
        <fullName evidence="2">CoA transferase</fullName>
        <ecNumber evidence="2">2.8.3.-</ecNumber>
    </submittedName>
</protein>
<dbReference type="InterPro" id="IPR023606">
    <property type="entry name" value="CoA-Trfase_III_dom_1_sf"/>
</dbReference>
<dbReference type="InterPro" id="IPR003673">
    <property type="entry name" value="CoA-Trfase_fam_III"/>
</dbReference>
<gene>
    <name evidence="2" type="ORF">VSH64_28410</name>
</gene>
<proteinExistence type="predicted"/>
<dbReference type="Gene3D" id="3.40.50.10540">
    <property type="entry name" value="Crotonobetainyl-coa:carnitine coa-transferase, domain 1"/>
    <property type="match status" value="1"/>
</dbReference>
<sequence>MKAPYAGVRVLDLTQLEQGPSGTQVLADFGADVIKIERPGTGEIGRRMKPAEAGGYSSFWAANNRNKRSLSLDLKSPEGRRVFTELVKTADVVAANFRPGVMERLGFGYEDLAAINPRIILALASGYGQDGPYRDRRGQDLAAQALGGIMALTGDADGPPRPVGTYVVDYIAAMHFAQAIMAALAAREQNGVGQLVDVCLLNAAVAMHLQEGSAYLNDPVPVPRPRPNLAHSRNTALYGTYETSDGRAIVIIADIFIDEPWQRVCRALEIGDEIARDPRFATIEDLERHRDESAAVLREAFARFSRADAEARLLKEDVLCAPVQAYDEVFTDPQVLFNGMVVETEIEGVGKRRIVGQPVRLAGTPADSARLAPPRVGQHNEEILAELGLSEVEIGEVRAAGAIGDENERRSRGEGDAW</sequence>
<dbReference type="EC" id="2.8.3.-" evidence="2"/>
<name>A0ABZ1HY65_9PSEU</name>
<dbReference type="RefSeq" id="WP_326565781.1">
    <property type="nucleotide sequence ID" value="NZ_CP142149.1"/>
</dbReference>